<dbReference type="EMBL" id="CAUYUJ010001740">
    <property type="protein sequence ID" value="CAK0797400.1"/>
    <property type="molecule type" value="Genomic_DNA"/>
</dbReference>
<dbReference type="Proteomes" id="UP001189429">
    <property type="component" value="Unassembled WGS sequence"/>
</dbReference>
<proteinExistence type="predicted"/>
<evidence type="ECO:0000256" key="3">
    <source>
        <dbReference type="SAM" id="MobiDB-lite"/>
    </source>
</evidence>
<accession>A0ABN9PVU8</accession>
<reference evidence="4" key="1">
    <citation type="submission" date="2023-10" db="EMBL/GenBank/DDBJ databases">
        <authorList>
            <person name="Chen Y."/>
            <person name="Shah S."/>
            <person name="Dougan E. K."/>
            <person name="Thang M."/>
            <person name="Chan C."/>
        </authorList>
    </citation>
    <scope>NUCLEOTIDE SEQUENCE [LARGE SCALE GENOMIC DNA]</scope>
</reference>
<evidence type="ECO:0000256" key="1">
    <source>
        <dbReference type="ARBA" id="ARBA00022737"/>
    </source>
</evidence>
<sequence length="447" mass="46080">MAARAGGCVSLRAPPQAGCRGLRRAWAATVGGAGALIDRLGRQRRWRQALARLGGMPRLRLAPSATTCAAAVGACMRGHCWEGAVACVRAACGRGLRVDAADLVSYNSALSACERAGRWAVCLQLLREARGVRLRPDAASFVTAARACEAGRWWSTSLALLREAAANQAVLNAAIAACGAVGRWRLALAVLEEMSAGASLDADLVSYGAAISAGEKAQQWAAALSLLRTLRASRRLPDVVALSAAASACEKGGRWEHAVELLRQARALALRPNAVALTAAASACGAVHRWQGAVHLAGAMLRSELSPDQVVFQAVSGACWAAGHAARAARLLRGAGRAAPADGPGGGALQAALLAEPLREPARHLRALALATAERGLRESLAEADPTLKAWSERLPGLVAKARAECGLPFARVRVVPQHESADPALAARLRGGGPAGGAPGGRQELP</sequence>
<dbReference type="Pfam" id="PF01535">
    <property type="entry name" value="PPR"/>
    <property type="match status" value="2"/>
</dbReference>
<keyword evidence="5" id="KW-1185">Reference proteome</keyword>
<name>A0ABN9PVU8_9DINO</name>
<gene>
    <name evidence="4" type="ORF">PCOR1329_LOCUS6490</name>
</gene>
<keyword evidence="1" id="KW-0677">Repeat</keyword>
<evidence type="ECO:0000313" key="5">
    <source>
        <dbReference type="Proteomes" id="UP001189429"/>
    </source>
</evidence>
<organism evidence="4 5">
    <name type="scientific">Prorocentrum cordatum</name>
    <dbReference type="NCBI Taxonomy" id="2364126"/>
    <lineage>
        <taxon>Eukaryota</taxon>
        <taxon>Sar</taxon>
        <taxon>Alveolata</taxon>
        <taxon>Dinophyceae</taxon>
        <taxon>Prorocentrales</taxon>
        <taxon>Prorocentraceae</taxon>
        <taxon>Prorocentrum</taxon>
    </lineage>
</organism>
<comment type="caution">
    <text evidence="4">The sequence shown here is derived from an EMBL/GenBank/DDBJ whole genome shotgun (WGS) entry which is preliminary data.</text>
</comment>
<dbReference type="InterPro" id="IPR011990">
    <property type="entry name" value="TPR-like_helical_dom_sf"/>
</dbReference>
<dbReference type="PANTHER" id="PTHR47447">
    <property type="entry name" value="OS03G0856100 PROTEIN"/>
    <property type="match status" value="1"/>
</dbReference>
<dbReference type="PANTHER" id="PTHR47447:SF17">
    <property type="entry name" value="OS12G0638900 PROTEIN"/>
    <property type="match status" value="1"/>
</dbReference>
<feature type="region of interest" description="Disordered" evidence="3">
    <location>
        <begin position="428"/>
        <end position="447"/>
    </location>
</feature>
<feature type="repeat" description="PPR" evidence="2">
    <location>
        <begin position="102"/>
        <end position="136"/>
    </location>
</feature>
<dbReference type="InterPro" id="IPR002885">
    <property type="entry name" value="PPR_rpt"/>
</dbReference>
<evidence type="ECO:0008006" key="6">
    <source>
        <dbReference type="Google" id="ProtNLM"/>
    </source>
</evidence>
<evidence type="ECO:0000313" key="4">
    <source>
        <dbReference type="EMBL" id="CAK0797400.1"/>
    </source>
</evidence>
<evidence type="ECO:0000256" key="2">
    <source>
        <dbReference type="PROSITE-ProRule" id="PRU00708"/>
    </source>
</evidence>
<feature type="repeat" description="PPR" evidence="2">
    <location>
        <begin position="238"/>
        <end position="272"/>
    </location>
</feature>
<dbReference type="Gene3D" id="1.25.40.10">
    <property type="entry name" value="Tetratricopeptide repeat domain"/>
    <property type="match status" value="2"/>
</dbReference>
<dbReference type="PROSITE" id="PS51375">
    <property type="entry name" value="PPR"/>
    <property type="match status" value="2"/>
</dbReference>
<protein>
    <recommendedName>
        <fullName evidence="6">Pentatricopeptide repeat-containing protein, chloroplastic</fullName>
    </recommendedName>
</protein>
<feature type="compositionally biased region" description="Gly residues" evidence="3">
    <location>
        <begin position="431"/>
        <end position="441"/>
    </location>
</feature>